<dbReference type="InterPro" id="IPR008258">
    <property type="entry name" value="Transglycosylase_SLT_dom_1"/>
</dbReference>
<organism evidence="3 4">
    <name type="scientific">Vandammella animalimorsus</name>
    <dbReference type="NCBI Taxonomy" id="2029117"/>
    <lineage>
        <taxon>Bacteria</taxon>
        <taxon>Pseudomonadati</taxon>
        <taxon>Pseudomonadota</taxon>
        <taxon>Betaproteobacteria</taxon>
        <taxon>Burkholderiales</taxon>
        <taxon>Comamonadaceae</taxon>
        <taxon>Vandammella</taxon>
    </lineage>
</organism>
<gene>
    <name evidence="3" type="ORF">CK623_02550</name>
</gene>
<proteinExistence type="predicted"/>
<dbReference type="SUPFAM" id="SSF53955">
    <property type="entry name" value="Lysozyme-like"/>
    <property type="match status" value="1"/>
</dbReference>
<dbReference type="AlphaFoldDB" id="A0A2A2ARS2"/>
<dbReference type="Gene3D" id="1.10.530.10">
    <property type="match status" value="1"/>
</dbReference>
<keyword evidence="1" id="KW-1133">Transmembrane helix</keyword>
<keyword evidence="1" id="KW-0472">Membrane</keyword>
<feature type="domain" description="Transglycosylase SLT" evidence="2">
    <location>
        <begin position="123"/>
        <end position="202"/>
    </location>
</feature>
<evidence type="ECO:0000259" key="2">
    <source>
        <dbReference type="Pfam" id="PF01464"/>
    </source>
</evidence>
<keyword evidence="1" id="KW-0812">Transmembrane</keyword>
<evidence type="ECO:0000313" key="4">
    <source>
        <dbReference type="Proteomes" id="UP000218644"/>
    </source>
</evidence>
<dbReference type="CDD" id="cd00254">
    <property type="entry name" value="LT-like"/>
    <property type="match status" value="1"/>
</dbReference>
<dbReference type="InterPro" id="IPR023346">
    <property type="entry name" value="Lysozyme-like_dom_sf"/>
</dbReference>
<protein>
    <submittedName>
        <fullName evidence="3">Lytic transglycosylase</fullName>
    </submittedName>
</protein>
<comment type="caution">
    <text evidence="3">The sequence shown here is derived from an EMBL/GenBank/DDBJ whole genome shotgun (WGS) entry which is preliminary data.</text>
</comment>
<sequence length="367" mass="39562">MSLLTHWLRLLAAALGWMGKSIHTVMLNILAMLGAVAVFAALVLYTHPDLLNRGEQWLYSHLYQRKVAQVDLDVEHEALERVTAVDLLDLSEEQAAAAFWLSKKYRVAPEPMGALVAQAYSLGEKRGLDPRLILSVVAIESRFNPFAQSAVGAQGLMQVMTSVHEDKYQHFGGTLAAFDPVSNMQVGSLILKDCIDRFGGVQRGLVCYVGAAKLPSDGGYSSKVLAEHERLKEATRNAAKVLPASFKTARLQRKADLALAEQEPAQTGLAPTAQPLGLQPTVATVTQAAPQLRKTGESAAPAQPEKVAQVAQAAQVAQTQTVQSVVQSAVHMEQLARLVEEHGAQQLLAARSNLDAVPQQVSETLAQ</sequence>
<dbReference type="RefSeq" id="WP_095556339.1">
    <property type="nucleotide sequence ID" value="NZ_NSJD01000002.1"/>
</dbReference>
<reference evidence="3 4" key="1">
    <citation type="submission" date="2017-08" db="EMBL/GenBank/DDBJ databases">
        <title>WGS of Clinical strains of the CDC Group NO-1 linked to zoonotic infections in humans.</title>
        <authorList>
            <person name="Bernier A.-M."/>
            <person name="Bernard K."/>
        </authorList>
    </citation>
    <scope>NUCLEOTIDE SEQUENCE [LARGE SCALE GENOMIC DNA]</scope>
    <source>
        <strain evidence="3 4">NML79-0751</strain>
    </source>
</reference>
<dbReference type="Proteomes" id="UP000218644">
    <property type="component" value="Unassembled WGS sequence"/>
</dbReference>
<name>A0A2A2ARS2_9BURK</name>
<accession>A0A2A2ARS2</accession>
<evidence type="ECO:0000256" key="1">
    <source>
        <dbReference type="SAM" id="Phobius"/>
    </source>
</evidence>
<feature type="transmembrane region" description="Helical" evidence="1">
    <location>
        <begin position="26"/>
        <end position="45"/>
    </location>
</feature>
<dbReference type="Pfam" id="PF01464">
    <property type="entry name" value="SLT"/>
    <property type="match status" value="1"/>
</dbReference>
<evidence type="ECO:0000313" key="3">
    <source>
        <dbReference type="EMBL" id="PAT41280.1"/>
    </source>
</evidence>
<dbReference type="EMBL" id="NSJD01000002">
    <property type="protein sequence ID" value="PAT41280.1"/>
    <property type="molecule type" value="Genomic_DNA"/>
</dbReference>